<evidence type="ECO:0000313" key="1">
    <source>
        <dbReference type="EMBL" id="MBW8637251.1"/>
    </source>
</evidence>
<dbReference type="Gene3D" id="3.20.20.120">
    <property type="entry name" value="Enolase-like C-terminal domain"/>
    <property type="match status" value="1"/>
</dbReference>
<gene>
    <name evidence="1" type="ORF">K1W69_08630</name>
</gene>
<keyword evidence="2" id="KW-1185">Reference proteome</keyword>
<dbReference type="SUPFAM" id="SSF51604">
    <property type="entry name" value="Enolase C-terminal domain-like"/>
    <property type="match status" value="1"/>
</dbReference>
<organism evidence="1 2">
    <name type="scientific">Flavimaribacter sediminis</name>
    <dbReference type="NCBI Taxonomy" id="2865987"/>
    <lineage>
        <taxon>Bacteria</taxon>
        <taxon>Pseudomonadati</taxon>
        <taxon>Pseudomonadota</taxon>
        <taxon>Alphaproteobacteria</taxon>
        <taxon>Hyphomicrobiales</taxon>
        <taxon>Rhizobiaceae</taxon>
        <taxon>Flavimaribacter</taxon>
    </lineage>
</organism>
<name>A0AAE3D0W7_9HYPH</name>
<sequence>MVRATVRLDDGKQGLGYSAEALGAKWFDKNLALSDDDNHHQLRKALELAADTYLASEYATPFEIFADNYDSHVAACARLDLNPLIASYGQSLLDRAILDAVCRLTGISFYAAMQENLAGLRNHEIIPELDGFELGALFQKSIPADRIDVRHTIGLTDPITASDLADDDRVNDGLPETLEEVVAFYGNRYFKIKVGGDEAADLERLTKIASVLDRGDAAYSATLDGNEQYPDAASIAAFYRKMKETPALDRLVSSILYVEQPINRKEAFSKSVGQLASLVPVIIDESDGELSAFKQARDLGYSGVSSKACKGIYKSMLNHARCRLWNEAGAACFMSAEDLTCEPGISIQQDLALVNLLGLTHVERNAHHFIDGFGGRPDREARAFLNAHPDLYHKQDGKVRIRLENGVFSIASLGCAGFASAALPDLEAAEPMPRSQWSGTP</sequence>
<accession>A0AAE3D0W7</accession>
<dbReference type="AlphaFoldDB" id="A0AAE3D0W7"/>
<reference evidence="1" key="1">
    <citation type="submission" date="2021-08" db="EMBL/GenBank/DDBJ databases">
        <title>Hoeflea bacterium WL0058 sp. nov., isolated from the sediment.</title>
        <authorList>
            <person name="Wang L."/>
            <person name="Zhang D."/>
        </authorList>
    </citation>
    <scope>NUCLEOTIDE SEQUENCE</scope>
    <source>
        <strain evidence="1">WL0058</strain>
    </source>
</reference>
<evidence type="ECO:0000313" key="2">
    <source>
        <dbReference type="Proteomes" id="UP001196509"/>
    </source>
</evidence>
<dbReference type="EMBL" id="JAICBX010000002">
    <property type="protein sequence ID" value="MBW8637251.1"/>
    <property type="molecule type" value="Genomic_DNA"/>
</dbReference>
<comment type="caution">
    <text evidence="1">The sequence shown here is derived from an EMBL/GenBank/DDBJ whole genome shotgun (WGS) entry which is preliminary data.</text>
</comment>
<proteinExistence type="predicted"/>
<protein>
    <submittedName>
        <fullName evidence="1">Mandelate racemase</fullName>
    </submittedName>
</protein>
<dbReference type="Proteomes" id="UP001196509">
    <property type="component" value="Unassembled WGS sequence"/>
</dbReference>
<dbReference type="InterPro" id="IPR036849">
    <property type="entry name" value="Enolase-like_C_sf"/>
</dbReference>